<reference evidence="22 23" key="1">
    <citation type="submission" date="2020-08" db="EMBL/GenBank/DDBJ databases">
        <authorList>
            <person name="Newling K."/>
            <person name="Davey J."/>
            <person name="Forrester S."/>
        </authorList>
    </citation>
    <scope>NUCLEOTIDE SEQUENCE [LARGE SCALE GENOMIC DNA]</scope>
    <source>
        <strain evidence="23">Crithidia deanei Carvalho (ATCC PRA-265)</strain>
    </source>
</reference>
<dbReference type="FunFam" id="1.10.8.710:FF:000001">
    <property type="entry name" value="Dynein axonemal heavy chain 2"/>
    <property type="match status" value="1"/>
</dbReference>
<dbReference type="FunFam" id="3.20.180.20:FF:000002">
    <property type="entry name" value="Cytoplasmic dynein heavy chain 1"/>
    <property type="match status" value="1"/>
</dbReference>
<dbReference type="GO" id="GO:0008104">
    <property type="term" value="P:intracellular protein localization"/>
    <property type="evidence" value="ECO:0007669"/>
    <property type="project" value="UniProtKB-ARBA"/>
</dbReference>
<dbReference type="InterPro" id="IPR024743">
    <property type="entry name" value="Dynein_HC_stalk"/>
</dbReference>
<keyword evidence="16" id="KW-0206">Cytoskeleton</keyword>
<dbReference type="GO" id="GO:0030286">
    <property type="term" value="C:dynein complex"/>
    <property type="evidence" value="ECO:0007669"/>
    <property type="project" value="UniProtKB-KW"/>
</dbReference>
<evidence type="ECO:0000313" key="22">
    <source>
        <dbReference type="EMBL" id="CAD2215421.1"/>
    </source>
</evidence>
<dbReference type="InterPro" id="IPR043157">
    <property type="entry name" value="Dynein_AAA1S"/>
</dbReference>
<evidence type="ECO:0000313" key="23">
    <source>
        <dbReference type="Proteomes" id="UP000515908"/>
    </source>
</evidence>
<name>A0A7G2C8Q3_9TRYP</name>
<dbReference type="VEuPathDB" id="TriTrypDB:ADEAN_000287600"/>
<dbReference type="Gene3D" id="1.10.8.710">
    <property type="match status" value="1"/>
</dbReference>
<dbReference type="InterPro" id="IPR041228">
    <property type="entry name" value="Dynein_C"/>
</dbReference>
<dbReference type="GO" id="GO:0051959">
    <property type="term" value="F:dynein light intermediate chain binding"/>
    <property type="evidence" value="ECO:0007669"/>
    <property type="project" value="InterPro"/>
</dbReference>
<dbReference type="GO" id="GO:0060170">
    <property type="term" value="C:ciliary membrane"/>
    <property type="evidence" value="ECO:0007669"/>
    <property type="project" value="UniProtKB-SubCell"/>
</dbReference>
<protein>
    <recommendedName>
        <fullName evidence="18">Cytoplasmic dynein 2 heavy chain 1</fullName>
    </recommendedName>
</protein>
<dbReference type="Gene3D" id="6.10.140.1060">
    <property type="match status" value="1"/>
</dbReference>
<keyword evidence="5" id="KW-1003">Cell membrane</keyword>
<dbReference type="FunFam" id="1.20.920.20:FF:000002">
    <property type="entry name" value="Cytoplasmic dynein 1 heavy chain"/>
    <property type="match status" value="1"/>
</dbReference>
<dbReference type="Gene3D" id="1.20.140.100">
    <property type="entry name" value="Dynein heavy chain, N-terminal domain 2"/>
    <property type="match status" value="1"/>
</dbReference>
<dbReference type="Pfam" id="PF12774">
    <property type="entry name" value="AAA_6"/>
    <property type="match status" value="1"/>
</dbReference>
<dbReference type="Gene3D" id="3.40.50.300">
    <property type="entry name" value="P-loop containing nucleotide triphosphate hydrolases"/>
    <property type="match status" value="5"/>
</dbReference>
<keyword evidence="7" id="KW-0493">Microtubule</keyword>
<evidence type="ECO:0000256" key="2">
    <source>
        <dbReference type="ARBA" id="ARBA00004522"/>
    </source>
</evidence>
<dbReference type="GO" id="GO:0005524">
    <property type="term" value="F:ATP binding"/>
    <property type="evidence" value="ECO:0007669"/>
    <property type="project" value="UniProtKB-KW"/>
</dbReference>
<dbReference type="InterPro" id="IPR004273">
    <property type="entry name" value="Dynein_heavy_D6_P-loop"/>
</dbReference>
<feature type="compositionally biased region" description="Basic and acidic residues" evidence="20">
    <location>
        <begin position="2230"/>
        <end position="2258"/>
    </location>
</feature>
<comment type="subcellular location">
    <subcellularLocation>
        <location evidence="2">Cell projection</location>
        <location evidence="2">Cilium membrane</location>
        <topology evidence="2">Peripheral membrane protein</topology>
        <orientation evidence="2">Cytoplasmic side</orientation>
    </subcellularLocation>
    <subcellularLocation>
        <location evidence="1">Cytoplasm</location>
        <location evidence="1">Cytoskeleton</location>
    </subcellularLocation>
</comment>
<evidence type="ECO:0000256" key="13">
    <source>
        <dbReference type="ARBA" id="ARBA00023069"/>
    </source>
</evidence>
<dbReference type="Gene3D" id="3.20.180.20">
    <property type="entry name" value="Dynein heavy chain, N-terminal domain 2"/>
    <property type="match status" value="1"/>
</dbReference>
<dbReference type="GO" id="GO:0007018">
    <property type="term" value="P:microtubule-based movement"/>
    <property type="evidence" value="ECO:0007669"/>
    <property type="project" value="InterPro"/>
</dbReference>
<dbReference type="SMART" id="SM00382">
    <property type="entry name" value="AAA"/>
    <property type="match status" value="3"/>
</dbReference>
<evidence type="ECO:0000256" key="14">
    <source>
        <dbReference type="ARBA" id="ARBA00023136"/>
    </source>
</evidence>
<dbReference type="SUPFAM" id="SSF52540">
    <property type="entry name" value="P-loop containing nucleoside triphosphate hydrolases"/>
    <property type="match status" value="4"/>
</dbReference>
<feature type="region of interest" description="Disordered" evidence="20">
    <location>
        <begin position="2225"/>
        <end position="2258"/>
    </location>
</feature>
<dbReference type="InterPro" id="IPR024317">
    <property type="entry name" value="Dynein_heavy_chain_D4_dom"/>
</dbReference>
<dbReference type="Pfam" id="PF21264">
    <property type="entry name" value="DYNC2H1_AAA_dom"/>
    <property type="match status" value="1"/>
</dbReference>
<keyword evidence="6" id="KW-0963">Cytoplasm</keyword>
<dbReference type="PANTHER" id="PTHR45703">
    <property type="entry name" value="DYNEIN HEAVY CHAIN"/>
    <property type="match status" value="1"/>
</dbReference>
<dbReference type="InterPro" id="IPR042222">
    <property type="entry name" value="Dynein_2_N"/>
</dbReference>
<feature type="coiled-coil region" evidence="19">
    <location>
        <begin position="284"/>
        <end position="311"/>
    </location>
</feature>
<dbReference type="FunFam" id="1.20.920.30:FF:000006">
    <property type="entry name" value="Cytoplasmic dynein 2 heavy chain 1"/>
    <property type="match status" value="1"/>
</dbReference>
<dbReference type="Gene3D" id="1.20.920.20">
    <property type="match status" value="1"/>
</dbReference>
<dbReference type="FunFam" id="3.40.50.300:FF:000706">
    <property type="entry name" value="Cytoplasmic dynein 2 heavy chain 1"/>
    <property type="match status" value="1"/>
</dbReference>
<dbReference type="PANTHER" id="PTHR45703:SF22">
    <property type="entry name" value="DYNEIN CYTOPLASMIC 2 HEAVY CHAIN 1"/>
    <property type="match status" value="1"/>
</dbReference>
<feature type="domain" description="AAA+ ATPase" evidence="21">
    <location>
        <begin position="1595"/>
        <end position="1740"/>
    </location>
</feature>
<evidence type="ECO:0000256" key="6">
    <source>
        <dbReference type="ARBA" id="ARBA00022490"/>
    </source>
</evidence>
<dbReference type="Gene3D" id="1.10.8.1220">
    <property type="match status" value="1"/>
</dbReference>
<dbReference type="InterPro" id="IPR054354">
    <property type="entry name" value="DYNC2H1-like_lid"/>
</dbReference>
<dbReference type="InterPro" id="IPR042228">
    <property type="entry name" value="Dynein_linker_3"/>
</dbReference>
<dbReference type="Gene3D" id="1.20.58.1120">
    <property type="match status" value="1"/>
</dbReference>
<dbReference type="InterPro" id="IPR035699">
    <property type="entry name" value="AAA_6"/>
</dbReference>
<evidence type="ECO:0000256" key="16">
    <source>
        <dbReference type="ARBA" id="ARBA00023212"/>
    </source>
</evidence>
<evidence type="ECO:0000256" key="7">
    <source>
        <dbReference type="ARBA" id="ARBA00022701"/>
    </source>
</evidence>
<dbReference type="Gene3D" id="3.10.490.20">
    <property type="match status" value="1"/>
</dbReference>
<dbReference type="GO" id="GO:0045505">
    <property type="term" value="F:dynein intermediate chain binding"/>
    <property type="evidence" value="ECO:0007669"/>
    <property type="project" value="InterPro"/>
</dbReference>
<dbReference type="InterPro" id="IPR013602">
    <property type="entry name" value="Dynein_heavy_linker"/>
</dbReference>
<keyword evidence="14" id="KW-0472">Membrane</keyword>
<keyword evidence="8" id="KW-0547">Nucleotide-binding</keyword>
<evidence type="ECO:0000259" key="21">
    <source>
        <dbReference type="SMART" id="SM00382"/>
    </source>
</evidence>
<keyword evidence="4" id="KW-0217">Developmental protein</keyword>
<evidence type="ECO:0000256" key="8">
    <source>
        <dbReference type="ARBA" id="ARBA00022741"/>
    </source>
</evidence>
<accession>A0A7G2C8Q3</accession>
<dbReference type="InterPro" id="IPR026983">
    <property type="entry name" value="DHC"/>
</dbReference>
<dbReference type="FunFam" id="3.40.50.300:FF:000598">
    <property type="entry name" value="Dynein cytoplasmic 2 heavy chain 1"/>
    <property type="match status" value="1"/>
</dbReference>
<dbReference type="Pfam" id="PF18199">
    <property type="entry name" value="Dynein_C"/>
    <property type="match status" value="1"/>
</dbReference>
<evidence type="ECO:0000256" key="5">
    <source>
        <dbReference type="ARBA" id="ARBA00022475"/>
    </source>
</evidence>
<dbReference type="Pfam" id="PF12780">
    <property type="entry name" value="AAA_8"/>
    <property type="match status" value="1"/>
</dbReference>
<feature type="domain" description="AAA+ ATPase" evidence="21">
    <location>
        <begin position="1284"/>
        <end position="1439"/>
    </location>
</feature>
<keyword evidence="17" id="KW-0966">Cell projection</keyword>
<evidence type="ECO:0000256" key="19">
    <source>
        <dbReference type="SAM" id="Coils"/>
    </source>
</evidence>
<sequence length="3575" mass="402804">MINKVTALHNVDLTKDMDGWRSAVDDMRSNFEEFIFQHKFEQQDEWRRFWDCQIYKALEYQYRRGLESLHENMEEFKVELVFKQGIVQFKPTFEAIREAYYIKLREFVSVPNRFRGLQAKREAGGSYELYPQMPLDNTERIVTVHTKAIELFGKLSRVRKAFRSYIVVGLCGTSGMPDLDAIVDQWASKPELFLQGFETVKDHMEKLNRIEDTMHVDCFAVSTIPVKASVEEQLHRLEESLLNCMRRNIQSNANELDGFIFNASNIIERQPTTMDDVGRANVQYKECQAKMPELEAKFVAIEEQNKELRLRSGASIDIGSTKAKWEHLKEAMSSHTKVIESAVAKMRTSLDGLIQKFLKDVQRFSTNWNKQKAQLLQAFKDKKTSSVEKILSSLKAQKTDLGDLSDQGKELERKCEYFNQPKPNFTVLDRTVADVETTSQLWTLYDGFYEELNKLCAEDWLTFRSHTYQFDDFCKNWAKKLEKEKGSDKDGEENVIVNYLLNLIKDWNEVLPLLKFIRGDGWMTEHWNELFRLIGVDKSITSASLTFGNVLDRYEAVLEKQADLKHLHARAQGEIQLREALQDLRTWGLEALFTLTEPSDTTSKVRLITEWKEVMTQVSDNQALIGSLKDSPFFQHFADEANGWEAKLVALSESLVLLNNIQRKWTYLEPIFARGALPQEQARFKRVDKEFVGILREVEADPRISSLSAQPDFNDKLKGILEQIDRCQKSLMEYLDSKRDKLPRFYFISDEDLLEILGHSQNPSVIQAHLKKLFMGIHKVEFNNTSTAIVTMISADEERVPLLKPVPITDNDVEDWLIRLDAGMKETLQNMLTRCVAKSDIVQTAVIEEFPSQILQVALQIHFSGMVEKCLKGSTPLDEVRTWSQKQLDGLTSQSSSIDNVVSLKVKALILDVIHNIEIVDLLTQKQVKHVNEWWWQKQLRYYLGQDNLCKLQMVDTVFDYTYEYQGNAAKLVHTPLTDKCYLVLTKGMGLGYGGNPYGPAGTGKTESVKALGSAMGRQVLVFNCDEGIDFKSMGRIFVGIIKCGAWGCFDEFNRLKIDQLSAISQMIQVIQEALKKRDPNCTLLHKEINVNPNAGIFVTLNPAGKGYGGRTKLPDNLKQLFREVAMSVPDNELITATMLLSEGFTHAKAIAKNVVELYKLCKQLMSRQQHYDWGLRPLKAVLRLGGTLVQKWRKTNADKVATVAQESELIVQSLNINTLSKLTFEDARLFTGLLKDIFPGVESREVTYGELESAIQTAVKTLGLQPIASQTKKVLQLYEAMNQRMGVVLVGPSGSGKSTLLNILKKALEVMKITVPVHVMNPKAMPRHRLLGHMDQDTREWFDGVLTVAARDAVKQPTEARPWIWCDGDIDPEWIESLNSVLDDNKLLTMPNGVRIQFGSNVNFVFETHSLEFASPATVSRMGVLFLSDKDVQMDSVVQSSLEKESQAVKTQITPLIKKYVFPAIAEAIKLNQLSVPTTSMGLLNICLNHVRTAKNETDFIFSLIRGLCGAMTPDGAAQLARFLFKASSTNPQSDSRPLDSYWDAKANRVMEFAADLSTKVTAENFAQGNIPMVKTAEVQRLTATIAPLLENTACQPIFVVGPEGCGKGALLHHCLSSYKTVRSTTINCSAQTDSTHIVRKIEQMCSMFNTSNGRVYRPRECDRVIIMLKSVNLPKPDKYGTVELHSFMQQLILYKGFYNEDLEWIGVERVQLIATMNPVPSAGRYPVAPRLLAVVNTVTMAYPSKTSLAQIYATYWSGLLKTSNIGQGKDYDGGQQLAAFNVNVYEKIRKKFEGEEYAHFQFCPRHLTQWMRNTLMYKIDAQTTLPSVLAYEANRVFMDCLPTPDDCHKAEKILAEQLASIGYSAPSRDDKFATMFVTWFNAAAEKEKQIEQKKYSDVVTAVEEGLLRYSREFKELDICMIPEVLMWFTRVDRVLAQSSGHLIVVGRPGVGRRDTVVVGAYMQRMEIATLNMTVDYSLKNFRNDLRSFIQKATTQNTRMILIIEEHNIVNESFLELINGYVSSGEVPGLFTPEEMEALYNPLREDAANDGFIGPIYQYFLARLKKNFRVALIMDNRNDLFLIRLQANPGLMSHCSLLWMGSWSGDVNKTMCKTRLKETLELLESNPLYKGFHLHREIYNIHDAMGDKSTPKKFQVLMDTYKKIMDIKNKSSGEAIRRLETGLAKLKEGEESVDTIKQDVGKKKEDVERMQKEADKALNDIQKNMQKSQEQRDEAKDLQEQLKEEQKSIADSRGKVESELSSIQPMLDAARDAVSSIRTEQLNEIRSLKSPPEAICDVLEAVLALLGVNDVSWTSMRKFLGERGSKERILDFKVKELTPAIRANVAKLIQKKSNSFKPEVIHRASVAAAPMAEWVKAMVEYGAIMEKIQPLTQQLEQLEENQKAGEEKLESLKKKLKKIDKLVEELREEFSKKCKDAEDLRVKLEKAEKQLVKAEELLSKLSGEKTRWAAEVKTIQEANELMPKRALVAAAFVTYMGEETEDVRLANVQKWSKKLGFDKIVNVAEFMRKESELLQYKAEGLPSDELSTENAVVTLDTVQTPLVIDPANQAIEWVQSHLKAKNTVVETISLYDDRFAHTLELAIRFGKTLLVTEVGGILPILIPVLRKDLISAGAKRTVQVGNKVVEWQDTFSIYLFSRSTDLVLPPGPASLVTEVNFSVTSTGLESQLLALTIKNEKPELEEQKIELLKKEEGLKVQLNDLEERLLRELADSQGDLLENTKLVTSLNEVKTQAASIQAALDQSHDLQKELDEKREVYRPFGRHGSLLYFLMGDLQYLNRMYQYGLSDFIDLFNRTLKEYNGPADLDRKIPSLIQNLSQRTFHRVTLSLFKRDRLAFGLHVLHGLFPAYSKSLWGALMGNVTATDKVISLPSWAPSTSKVAFSAFASTPEAQALMDKWKLADQGVWKKFLESSTPENDIKDYPPMERLLLVNIFRPDRMSTLTTNIILSELKLNSLTPSESLDMTIKAAAPSSPILLITSSGADPSMEVQDIANAVVGKDHFFQIALGGGQTDEAMLQVRRCAAQGDWLFLKNLHLVLDWASILEKELCAMPEPEKGFRLIITSEEHNLFPSVLLRISVKVTVESPPGVKQNLLRTYQTWDPTFIGAQSQKGAQLLFGLAWFHAIIQERRSYVPQGWVQAYGFSPADLKAASDVLTSLVKAGEIDWITLKGILENCIYGGRLDNPRDEAVLVELLETYFSEKVLFQSGGSLYKSFSVPPTNQHAAILGEVRGKLPDVDPPAMFHLPDNADRAVQENVAAGLTEDLRQLANARASTAASGPSDGWKTLLAPVLELWKSTAVTGALSKLPAASKDPSPMEVFFFSEATLLATLLEDLQAFFTDLGFISEGTLIPPASLREEALEMVSGRMPNSWMDRMDGPRESKLWISLLSRRFSTVLSYAKSSFSSATVYDLSNFLRPETFFNALRQHTARQSKVALVDLKLVASVASASITSDLAVSVNVSGASICIQGALMSKDGKLSPPSFNSPSSTPIDTNLKVGWISAEKLQSKKEGFGEIMVYGSASREQTVFALSVPCTPEEKLTRSLGGVACFILAV</sequence>
<feature type="coiled-coil region" evidence="19">
    <location>
        <begin position="2382"/>
        <end position="2465"/>
    </location>
</feature>
<keyword evidence="23" id="KW-1185">Reference proteome</keyword>
<dbReference type="EMBL" id="LR877149">
    <property type="protein sequence ID" value="CAD2215421.1"/>
    <property type="molecule type" value="Genomic_DNA"/>
</dbReference>
<evidence type="ECO:0000256" key="9">
    <source>
        <dbReference type="ARBA" id="ARBA00022794"/>
    </source>
</evidence>
<dbReference type="Pfam" id="PF12777">
    <property type="entry name" value="MT"/>
    <property type="match status" value="1"/>
</dbReference>
<keyword evidence="13" id="KW-0969">Cilium</keyword>
<evidence type="ECO:0000256" key="11">
    <source>
        <dbReference type="ARBA" id="ARBA00023017"/>
    </source>
</evidence>
<dbReference type="Pfam" id="PF03028">
    <property type="entry name" value="Dynein_heavy"/>
    <property type="match status" value="1"/>
</dbReference>
<dbReference type="InterPro" id="IPR035706">
    <property type="entry name" value="AAA_9"/>
</dbReference>
<dbReference type="GO" id="GO:0005874">
    <property type="term" value="C:microtubule"/>
    <property type="evidence" value="ECO:0007669"/>
    <property type="project" value="UniProtKB-KW"/>
</dbReference>
<dbReference type="Proteomes" id="UP000515908">
    <property type="component" value="Chromosome 05"/>
</dbReference>
<evidence type="ECO:0000256" key="18">
    <source>
        <dbReference type="ARBA" id="ARBA00023902"/>
    </source>
</evidence>
<dbReference type="Gene3D" id="1.20.58.60">
    <property type="match status" value="1"/>
</dbReference>
<evidence type="ECO:0000256" key="1">
    <source>
        <dbReference type="ARBA" id="ARBA00004245"/>
    </source>
</evidence>
<evidence type="ECO:0000256" key="3">
    <source>
        <dbReference type="ARBA" id="ARBA00008887"/>
    </source>
</evidence>
<dbReference type="Pfam" id="PF18198">
    <property type="entry name" value="AAA_lid_11"/>
    <property type="match status" value="1"/>
</dbReference>
<gene>
    <name evidence="22" type="ORF">ADEAN_000287600</name>
</gene>
<keyword evidence="12 19" id="KW-0175">Coiled coil</keyword>
<dbReference type="InterPro" id="IPR049400">
    <property type="entry name" value="DYNC2H1_AAA_dom"/>
</dbReference>
<dbReference type="GO" id="GO:0008569">
    <property type="term" value="F:minus-end-directed microtubule motor activity"/>
    <property type="evidence" value="ECO:0007669"/>
    <property type="project" value="InterPro"/>
</dbReference>
<keyword evidence="15" id="KW-0505">Motor protein</keyword>
<dbReference type="InterPro" id="IPR043160">
    <property type="entry name" value="Dynein_C_barrel"/>
</dbReference>
<dbReference type="FunFam" id="3.40.50.300:FF:001685">
    <property type="entry name" value="Dynein heavy chain, putative"/>
    <property type="match status" value="1"/>
</dbReference>
<feature type="domain" description="AAA+ ATPase" evidence="21">
    <location>
        <begin position="994"/>
        <end position="1131"/>
    </location>
</feature>
<dbReference type="Pfam" id="PF08393">
    <property type="entry name" value="DHC_N2"/>
    <property type="match status" value="1"/>
</dbReference>
<dbReference type="Gene3D" id="1.20.1270.280">
    <property type="match status" value="1"/>
</dbReference>
<dbReference type="Gene3D" id="1.20.920.30">
    <property type="match status" value="1"/>
</dbReference>
<proteinExistence type="inferred from homology"/>
<keyword evidence="10" id="KW-0067">ATP-binding</keyword>
<dbReference type="InterPro" id="IPR042219">
    <property type="entry name" value="AAA_lid_11_sf"/>
</dbReference>
<dbReference type="InterPro" id="IPR003593">
    <property type="entry name" value="AAA+_ATPase"/>
</dbReference>
<evidence type="ECO:0000256" key="17">
    <source>
        <dbReference type="ARBA" id="ARBA00023273"/>
    </source>
</evidence>
<evidence type="ECO:0000256" key="20">
    <source>
        <dbReference type="SAM" id="MobiDB-lite"/>
    </source>
</evidence>
<dbReference type="Gene3D" id="1.10.8.720">
    <property type="entry name" value="Region D6 of dynein motor"/>
    <property type="match status" value="1"/>
</dbReference>
<dbReference type="InterPro" id="IPR027417">
    <property type="entry name" value="P-loop_NTPase"/>
</dbReference>
<dbReference type="FunFam" id="3.40.50.300:FF:000071">
    <property type="entry name" value="Cytoplasmic dynein heavy chain 1"/>
    <property type="match status" value="1"/>
</dbReference>
<dbReference type="Pfam" id="PF12781">
    <property type="entry name" value="AAA_9"/>
    <property type="match status" value="1"/>
</dbReference>
<evidence type="ECO:0000256" key="10">
    <source>
        <dbReference type="ARBA" id="ARBA00022840"/>
    </source>
</evidence>
<dbReference type="InterPro" id="IPR041658">
    <property type="entry name" value="AAA_lid_11"/>
</dbReference>
<organism evidence="22 23">
    <name type="scientific">Angomonas deanei</name>
    <dbReference type="NCBI Taxonomy" id="59799"/>
    <lineage>
        <taxon>Eukaryota</taxon>
        <taxon>Discoba</taxon>
        <taxon>Euglenozoa</taxon>
        <taxon>Kinetoplastea</taxon>
        <taxon>Metakinetoplastina</taxon>
        <taxon>Trypanosomatida</taxon>
        <taxon>Trypanosomatidae</taxon>
        <taxon>Strigomonadinae</taxon>
        <taxon>Angomonas</taxon>
    </lineage>
</organism>
<dbReference type="Pfam" id="PF22597">
    <property type="entry name" value="DYN_lid"/>
    <property type="match status" value="1"/>
</dbReference>
<keyword evidence="11" id="KW-0243">Dynein</keyword>
<dbReference type="Pfam" id="PF12775">
    <property type="entry name" value="AAA_7"/>
    <property type="match status" value="1"/>
</dbReference>
<evidence type="ECO:0000256" key="4">
    <source>
        <dbReference type="ARBA" id="ARBA00022473"/>
    </source>
</evidence>
<keyword evidence="9" id="KW-0970">Cilium biogenesis/degradation</keyword>
<dbReference type="GO" id="GO:0060271">
    <property type="term" value="P:cilium assembly"/>
    <property type="evidence" value="ECO:0007669"/>
    <property type="project" value="UniProtKB-ARBA"/>
</dbReference>
<evidence type="ECO:0000256" key="12">
    <source>
        <dbReference type="ARBA" id="ARBA00023054"/>
    </source>
</evidence>
<evidence type="ECO:0000256" key="15">
    <source>
        <dbReference type="ARBA" id="ARBA00023175"/>
    </source>
</evidence>
<comment type="similarity">
    <text evidence="3">Belongs to the dynein heavy chain family.</text>
</comment>